<evidence type="ECO:0000256" key="2">
    <source>
        <dbReference type="ARBA" id="ARBA00022490"/>
    </source>
</evidence>
<dbReference type="PROSITE" id="PS01134">
    <property type="entry name" value="FTSZ_1"/>
    <property type="match status" value="1"/>
</dbReference>
<dbReference type="InterPro" id="IPR045061">
    <property type="entry name" value="FtsZ/CetZ"/>
</dbReference>
<dbReference type="HOGENOM" id="CLU_024865_2_0_9"/>
<dbReference type="GO" id="GO:0005525">
    <property type="term" value="F:GTP binding"/>
    <property type="evidence" value="ECO:0007669"/>
    <property type="project" value="UniProtKB-UniRule"/>
</dbReference>
<dbReference type="RefSeq" id="WP_015739527.1">
    <property type="nucleotide sequence ID" value="NC_013385.1"/>
</dbReference>
<dbReference type="EMBL" id="CP001785">
    <property type="protein sequence ID" value="ACX52650.1"/>
    <property type="molecule type" value="Genomic_DNA"/>
</dbReference>
<reference evidence="13 14" key="1">
    <citation type="submission" date="2009-10" db="EMBL/GenBank/DDBJ databases">
        <title>Complete sequence of chromosome of Ammonifex degensii KC4.</title>
        <authorList>
            <consortium name="US DOE Joint Genome Institute"/>
            <person name="Kerfeld C."/>
            <person name="Goodner B."/>
            <person name="Huber H."/>
            <person name="Stetter K."/>
            <person name="Lucas S."/>
            <person name="Copeland A."/>
            <person name="Lapidus A."/>
            <person name="Glavina del Rio T."/>
            <person name="Dalin E."/>
            <person name="Tice H."/>
            <person name="Bruce D."/>
            <person name="Goodwin L."/>
            <person name="Pitluck S."/>
            <person name="Saunders E."/>
            <person name="Brettin T."/>
            <person name="Detter J.C."/>
            <person name="Han C."/>
            <person name="Larimer F."/>
            <person name="Land M."/>
            <person name="Hauser L."/>
            <person name="Kyrpides N."/>
            <person name="Ovchinnikova G."/>
            <person name="Richardson P."/>
        </authorList>
    </citation>
    <scope>NUCLEOTIDE SEQUENCE [LARGE SCALE GENOMIC DNA]</scope>
    <source>
        <strain evidence="14">DSM 10501 / KC4</strain>
    </source>
</reference>
<dbReference type="OrthoDB" id="9813375at2"/>
<proteinExistence type="inferred from homology"/>
<keyword evidence="4 8" id="KW-0547">Nucleotide-binding</keyword>
<accession>C9R8M1</accession>
<evidence type="ECO:0000313" key="13">
    <source>
        <dbReference type="EMBL" id="ACX52650.1"/>
    </source>
</evidence>
<dbReference type="Proteomes" id="UP000002620">
    <property type="component" value="Chromosome"/>
</dbReference>
<keyword evidence="14" id="KW-1185">Reference proteome</keyword>
<evidence type="ECO:0000256" key="10">
    <source>
        <dbReference type="RuleBase" id="RU000631"/>
    </source>
</evidence>
<evidence type="ECO:0000259" key="12">
    <source>
        <dbReference type="SMART" id="SM00865"/>
    </source>
</evidence>
<dbReference type="Gene3D" id="3.40.50.1440">
    <property type="entry name" value="Tubulin/FtsZ, GTPase domain"/>
    <property type="match status" value="1"/>
</dbReference>
<keyword evidence="3 8" id="KW-0132">Cell division</keyword>
<sequence length="351" mass="37083">MIDIEMELNELANIKVVGVGGAGGNAVNRMIAAGVRGVEFIVINTDAQALAMSQSPNKIQIGVKLTKGLGAGGNPEIGEKAAEESKDDIVAALRGADMVFVTAGMGGGTGTGAAPIVAALAKELGALTVGVVTRPFTFEGRKRQMQAEMGIKNLKERVDTLITIPNDRLLQVIDKNTSMIEAFRIADDVLRQGVQGISDLIAVPGLINLDFADVRTIMKDAGSALMGIGVARGENRAVEAAKLAISSPLLETSIEGAKGVLLNLTGDPSMRLLEVNEAAQIISQVVDPEANIIFGAVIDESLNDEVRVTVIATGFDERPSSREKTEVELRTLNHHEDLDIPVFLLRRSGSR</sequence>
<keyword evidence="7 8" id="KW-0131">Cell cycle</keyword>
<feature type="binding site" evidence="8">
    <location>
        <position position="187"/>
    </location>
    <ligand>
        <name>GTP</name>
        <dbReference type="ChEBI" id="CHEBI:37565"/>
    </ligand>
</feature>
<dbReference type="Gene3D" id="3.30.1330.20">
    <property type="entry name" value="Tubulin/FtsZ, C-terminal domain"/>
    <property type="match status" value="1"/>
</dbReference>
<evidence type="ECO:0000259" key="11">
    <source>
        <dbReference type="SMART" id="SM00864"/>
    </source>
</evidence>
<dbReference type="GO" id="GO:0003924">
    <property type="term" value="F:GTPase activity"/>
    <property type="evidence" value="ECO:0007669"/>
    <property type="project" value="UniProtKB-UniRule"/>
</dbReference>
<keyword evidence="2 8" id="KW-0963">Cytoplasm</keyword>
<feature type="binding site" evidence="8">
    <location>
        <position position="143"/>
    </location>
    <ligand>
        <name>GTP</name>
        <dbReference type="ChEBI" id="CHEBI:37565"/>
    </ligand>
</feature>
<feature type="domain" description="Tubulin/FtsZ 2-layer sandwich" evidence="12">
    <location>
        <begin position="207"/>
        <end position="324"/>
    </location>
</feature>
<evidence type="ECO:0000256" key="3">
    <source>
        <dbReference type="ARBA" id="ARBA00022618"/>
    </source>
</evidence>
<comment type="similarity">
    <text evidence="1 8 10">Belongs to the FtsZ family.</text>
</comment>
<dbReference type="Pfam" id="PF00091">
    <property type="entry name" value="Tubulin"/>
    <property type="match status" value="1"/>
</dbReference>
<comment type="subcellular location">
    <subcellularLocation>
        <location evidence="8">Cytoplasm</location>
    </subcellularLocation>
    <text evidence="8">Assembles at midcell at the inner surface of the cytoplasmic membrane.</text>
</comment>
<dbReference type="InterPro" id="IPR037103">
    <property type="entry name" value="Tubulin/FtsZ-like_C"/>
</dbReference>
<dbReference type="GO" id="GO:0043093">
    <property type="term" value="P:FtsZ-dependent cytokinesis"/>
    <property type="evidence" value="ECO:0007669"/>
    <property type="project" value="UniProtKB-UniRule"/>
</dbReference>
<evidence type="ECO:0000256" key="4">
    <source>
        <dbReference type="ARBA" id="ARBA00022741"/>
    </source>
</evidence>
<evidence type="ECO:0000256" key="1">
    <source>
        <dbReference type="ARBA" id="ARBA00009690"/>
    </source>
</evidence>
<evidence type="ECO:0000256" key="7">
    <source>
        <dbReference type="ARBA" id="ARBA00023306"/>
    </source>
</evidence>
<feature type="binding site" evidence="8">
    <location>
        <begin position="108"/>
        <end position="110"/>
    </location>
    <ligand>
        <name>GTP</name>
        <dbReference type="ChEBI" id="CHEBI:37565"/>
    </ligand>
</feature>
<dbReference type="SUPFAM" id="SSF55307">
    <property type="entry name" value="Tubulin C-terminal domain-like"/>
    <property type="match status" value="1"/>
</dbReference>
<dbReference type="SMART" id="SM00864">
    <property type="entry name" value="Tubulin"/>
    <property type="match status" value="1"/>
</dbReference>
<evidence type="ECO:0000256" key="8">
    <source>
        <dbReference type="HAMAP-Rule" id="MF_00909"/>
    </source>
</evidence>
<dbReference type="InterPro" id="IPR036525">
    <property type="entry name" value="Tubulin/FtsZ_GTPase_sf"/>
</dbReference>
<dbReference type="HAMAP" id="MF_00909">
    <property type="entry name" value="FtsZ"/>
    <property type="match status" value="1"/>
</dbReference>
<organism evidence="13 14">
    <name type="scientific">Ammonifex degensii (strain DSM 10501 / KC4)</name>
    <dbReference type="NCBI Taxonomy" id="429009"/>
    <lineage>
        <taxon>Bacteria</taxon>
        <taxon>Bacillati</taxon>
        <taxon>Bacillota</taxon>
        <taxon>Clostridia</taxon>
        <taxon>Thermoanaerobacterales</taxon>
        <taxon>Thermoanaerobacteraceae</taxon>
        <taxon>Ammonifex</taxon>
    </lineage>
</organism>
<dbReference type="InterPro" id="IPR018316">
    <property type="entry name" value="Tubulin/FtsZ_2-layer-sand-dom"/>
</dbReference>
<dbReference type="SUPFAM" id="SSF52490">
    <property type="entry name" value="Tubulin nucleotide-binding domain-like"/>
    <property type="match status" value="1"/>
</dbReference>
<feature type="binding site" evidence="8">
    <location>
        <position position="139"/>
    </location>
    <ligand>
        <name>GTP</name>
        <dbReference type="ChEBI" id="CHEBI:37565"/>
    </ligand>
</feature>
<dbReference type="CDD" id="cd02201">
    <property type="entry name" value="FtsZ_type1"/>
    <property type="match status" value="1"/>
</dbReference>
<comment type="subunit">
    <text evidence="8">Homodimer. Polymerizes to form a dynamic ring structure in a strictly GTP-dependent manner. Interacts directly with several other division proteins.</text>
</comment>
<dbReference type="PRINTS" id="PR00423">
    <property type="entry name" value="CELLDVISFTSZ"/>
</dbReference>
<feature type="binding site" evidence="8">
    <location>
        <begin position="21"/>
        <end position="25"/>
    </location>
    <ligand>
        <name>GTP</name>
        <dbReference type="ChEBI" id="CHEBI:37565"/>
    </ligand>
</feature>
<comment type="function">
    <text evidence="8 10">Essential cell division protein that forms a contractile ring structure (Z ring) at the future cell division site. The regulation of the ring assembly controls the timing and the location of cell division. One of the functions of the FtsZ ring is to recruit other cell division proteins to the septum to produce a new cell wall between the dividing cells. Binds GTP and shows GTPase activity.</text>
</comment>
<dbReference type="GO" id="GO:0005737">
    <property type="term" value="C:cytoplasm"/>
    <property type="evidence" value="ECO:0007669"/>
    <property type="project" value="UniProtKB-SubCell"/>
</dbReference>
<dbReference type="PANTHER" id="PTHR30314">
    <property type="entry name" value="CELL DIVISION PROTEIN FTSZ-RELATED"/>
    <property type="match status" value="1"/>
</dbReference>
<dbReference type="FunFam" id="3.40.50.1440:FF:000023">
    <property type="entry name" value="Cell division protein FtsZ"/>
    <property type="match status" value="1"/>
</dbReference>
<dbReference type="PROSITE" id="PS01135">
    <property type="entry name" value="FTSZ_2"/>
    <property type="match status" value="1"/>
</dbReference>
<dbReference type="GO" id="GO:0051258">
    <property type="term" value="P:protein polymerization"/>
    <property type="evidence" value="ECO:0007669"/>
    <property type="project" value="UniProtKB-UniRule"/>
</dbReference>
<dbReference type="KEGG" id="adg:Adeg_1555"/>
<dbReference type="NCBIfam" id="TIGR00065">
    <property type="entry name" value="ftsZ"/>
    <property type="match status" value="1"/>
</dbReference>
<dbReference type="STRING" id="429009.Adeg_1555"/>
<dbReference type="InterPro" id="IPR000158">
    <property type="entry name" value="Cell_div_FtsZ"/>
</dbReference>
<feature type="domain" description="Tubulin/FtsZ GTPase" evidence="11">
    <location>
        <begin position="13"/>
        <end position="205"/>
    </location>
</feature>
<evidence type="ECO:0000256" key="5">
    <source>
        <dbReference type="ARBA" id="ARBA00023134"/>
    </source>
</evidence>
<evidence type="ECO:0000256" key="6">
    <source>
        <dbReference type="ARBA" id="ARBA00023210"/>
    </source>
</evidence>
<dbReference type="eggNOG" id="COG0206">
    <property type="taxonomic scope" value="Bacteria"/>
</dbReference>
<dbReference type="AlphaFoldDB" id="C9R8M1"/>
<evidence type="ECO:0000313" key="14">
    <source>
        <dbReference type="Proteomes" id="UP000002620"/>
    </source>
</evidence>
<dbReference type="InterPro" id="IPR003008">
    <property type="entry name" value="Tubulin_FtsZ_GTPase"/>
</dbReference>
<protein>
    <recommendedName>
        <fullName evidence="8 9">Cell division protein FtsZ</fullName>
    </recommendedName>
</protein>
<gene>
    <name evidence="8" type="primary">ftsZ</name>
    <name evidence="13" type="ordered locus">Adeg_1555</name>
</gene>
<dbReference type="InterPro" id="IPR008280">
    <property type="entry name" value="Tub_FtsZ_C"/>
</dbReference>
<dbReference type="PANTHER" id="PTHR30314:SF3">
    <property type="entry name" value="MITOCHONDRIAL DIVISION PROTEIN FSZA"/>
    <property type="match status" value="1"/>
</dbReference>
<dbReference type="InterPro" id="IPR020805">
    <property type="entry name" value="Cell_div_FtsZ_CS"/>
</dbReference>
<dbReference type="SMART" id="SM00865">
    <property type="entry name" value="Tubulin_C"/>
    <property type="match status" value="1"/>
</dbReference>
<name>C9R8M1_AMMDK</name>
<keyword evidence="6 8" id="KW-0717">Septation</keyword>
<dbReference type="GO" id="GO:0032153">
    <property type="term" value="C:cell division site"/>
    <property type="evidence" value="ECO:0007669"/>
    <property type="project" value="UniProtKB-UniRule"/>
</dbReference>
<evidence type="ECO:0000256" key="9">
    <source>
        <dbReference type="NCBIfam" id="TIGR00065"/>
    </source>
</evidence>
<dbReference type="GO" id="GO:0000917">
    <property type="term" value="P:division septum assembly"/>
    <property type="evidence" value="ECO:0007669"/>
    <property type="project" value="UniProtKB-KW"/>
</dbReference>
<dbReference type="Pfam" id="PF12327">
    <property type="entry name" value="FtsZ_C"/>
    <property type="match status" value="1"/>
</dbReference>
<keyword evidence="5 8" id="KW-0342">GTP-binding</keyword>
<dbReference type="InterPro" id="IPR024757">
    <property type="entry name" value="FtsZ_C"/>
</dbReference>